<sequence>MSRMISLRKIFRKLRLKARPDTAAEAEEEPIASPLFRLPPEIILLIANMLPTPSIACLALSSRRMYYTLGSDSWKSLKTETPDVLSALLSLLAKDLPEHFICQVCTRIHRTSVINWPRNIDYRRRPPCAGDIFGYNNLFFSRFRINFPHIQLAIRQHLHGTDIGFPLEAFQIVEVEHDVKKQKVALLSADAQIVSNELLMRSQTWTLLPQSRLEEFIDNLAKDSLSTDICIHTRIGACKENRVSNLVRSRLDPRTAPWARGKRLEQTLQCSYCYMDFVFGVLDFGERGLAVVVTKWVNLGAGLDIEDAKWKSHLINHADRPVHHLQHSGDIRKAFEGQEELSLKELTLDNQMRLFSRRGKQMTYRGSDGLVWKWDIGRRWYLDTSKPRERSFLDFFKRP</sequence>
<dbReference type="InterPro" id="IPR001810">
    <property type="entry name" value="F-box_dom"/>
</dbReference>
<dbReference type="InterPro" id="IPR036047">
    <property type="entry name" value="F-box-like_dom_sf"/>
</dbReference>
<dbReference type="OrthoDB" id="3766406at2759"/>
<evidence type="ECO:0000313" key="3">
    <source>
        <dbReference type="Proteomes" id="UP000177798"/>
    </source>
</evidence>
<protein>
    <recommendedName>
        <fullName evidence="1">F-box domain-containing protein</fullName>
    </recommendedName>
</protein>
<proteinExistence type="predicted"/>
<organism evidence="2 3">
    <name type="scientific">Sclerotinia sclerotiorum (strain ATCC 18683 / 1980 / Ss-1)</name>
    <name type="common">White mold</name>
    <name type="synonym">Whetzelinia sclerotiorum</name>
    <dbReference type="NCBI Taxonomy" id="665079"/>
    <lineage>
        <taxon>Eukaryota</taxon>
        <taxon>Fungi</taxon>
        <taxon>Dikarya</taxon>
        <taxon>Ascomycota</taxon>
        <taxon>Pezizomycotina</taxon>
        <taxon>Leotiomycetes</taxon>
        <taxon>Helotiales</taxon>
        <taxon>Sclerotiniaceae</taxon>
        <taxon>Sclerotinia</taxon>
    </lineage>
</organism>
<dbReference type="Proteomes" id="UP000177798">
    <property type="component" value="Chromosome 6"/>
</dbReference>
<dbReference type="EMBL" id="CP017819">
    <property type="protein sequence ID" value="APA10176.1"/>
    <property type="molecule type" value="Genomic_DNA"/>
</dbReference>
<dbReference type="AlphaFoldDB" id="A0A1D9Q5K9"/>
<dbReference type="CDD" id="cd09917">
    <property type="entry name" value="F-box_SF"/>
    <property type="match status" value="1"/>
</dbReference>
<gene>
    <name evidence="2" type="ORF">sscle_06g049460</name>
</gene>
<dbReference type="SUPFAM" id="SSF81383">
    <property type="entry name" value="F-box domain"/>
    <property type="match status" value="1"/>
</dbReference>
<accession>A0A1D9Q5K9</accession>
<name>A0A1D9Q5K9_SCLS1</name>
<evidence type="ECO:0000313" key="2">
    <source>
        <dbReference type="EMBL" id="APA10176.1"/>
    </source>
</evidence>
<dbReference type="PROSITE" id="PS50181">
    <property type="entry name" value="FBOX"/>
    <property type="match status" value="1"/>
</dbReference>
<dbReference type="VEuPathDB" id="FungiDB:sscle_06g049460"/>
<evidence type="ECO:0000259" key="1">
    <source>
        <dbReference type="PROSITE" id="PS50181"/>
    </source>
</evidence>
<reference evidence="3" key="1">
    <citation type="journal article" date="2017" name="Genome Biol. Evol.">
        <title>The complete genome sequence of the phytopathogenic fungus Sclerotinia sclerotiorum reveals insights into the genome architecture of broad host range pathogens.</title>
        <authorList>
            <person name="Derbyshire M."/>
            <person name="Denton-Giles M."/>
            <person name="Hegedus D."/>
            <person name="Seifbarghy S."/>
            <person name="Rollins J."/>
            <person name="van Kan J."/>
            <person name="Seidl M.F."/>
            <person name="Faino L."/>
            <person name="Mbengue M."/>
            <person name="Navaud O."/>
            <person name="Raffaele S."/>
            <person name="Hammond-Kosack K."/>
            <person name="Heard S."/>
            <person name="Oliver R."/>
        </authorList>
    </citation>
    <scope>NUCLEOTIDE SEQUENCE [LARGE SCALE GENOMIC DNA]</scope>
    <source>
        <strain evidence="3">ATCC 18683 / 1980 / Ss-1</strain>
    </source>
</reference>
<feature type="domain" description="F-box" evidence="1">
    <location>
        <begin position="32"/>
        <end position="77"/>
    </location>
</feature>